<evidence type="ECO:0000256" key="8">
    <source>
        <dbReference type="ARBA" id="ARBA00023136"/>
    </source>
</evidence>
<accession>A0A2J0Q4C7</accession>
<organism evidence="10 11">
    <name type="scientific">Enterobacter hormaechei</name>
    <dbReference type="NCBI Taxonomy" id="158836"/>
    <lineage>
        <taxon>Bacteria</taxon>
        <taxon>Pseudomonadati</taxon>
        <taxon>Pseudomonadota</taxon>
        <taxon>Gammaproteobacteria</taxon>
        <taxon>Enterobacterales</taxon>
        <taxon>Enterobacteriaceae</taxon>
        <taxon>Enterobacter</taxon>
        <taxon>Enterobacter cloacae complex</taxon>
    </lineage>
</organism>
<keyword evidence="8 9" id="KW-0472">Membrane</keyword>
<keyword evidence="7 9" id="KW-1133">Transmembrane helix</keyword>
<dbReference type="RefSeq" id="WP_047716490.1">
    <property type="nucleotide sequence ID" value="NZ_NEEW01000001.1"/>
</dbReference>
<comment type="caution">
    <text evidence="10">The sequence shown here is derived from an EMBL/GenBank/DDBJ whole genome shotgun (WGS) entry which is preliminary data.</text>
</comment>
<evidence type="ECO:0000256" key="4">
    <source>
        <dbReference type="ARBA" id="ARBA00022679"/>
    </source>
</evidence>
<dbReference type="AlphaFoldDB" id="A0A2J0Q4C7"/>
<evidence type="ECO:0000256" key="1">
    <source>
        <dbReference type="ARBA" id="ARBA00004127"/>
    </source>
</evidence>
<evidence type="ECO:0008006" key="12">
    <source>
        <dbReference type="Google" id="ProtNLM"/>
    </source>
</evidence>
<evidence type="ECO:0000313" key="11">
    <source>
        <dbReference type="Proteomes" id="UP000229974"/>
    </source>
</evidence>
<evidence type="ECO:0000256" key="6">
    <source>
        <dbReference type="ARBA" id="ARBA00022824"/>
    </source>
</evidence>
<dbReference type="GO" id="GO:0012505">
    <property type="term" value="C:endomembrane system"/>
    <property type="evidence" value="ECO:0007669"/>
    <property type="project" value="UniProtKB-SubCell"/>
</dbReference>
<feature type="transmembrane region" description="Helical" evidence="9">
    <location>
        <begin position="149"/>
        <end position="170"/>
    </location>
</feature>
<dbReference type="OrthoDB" id="6638683at2"/>
<feature type="transmembrane region" description="Helical" evidence="9">
    <location>
        <begin position="115"/>
        <end position="137"/>
    </location>
</feature>
<comment type="subcellular location">
    <subcellularLocation>
        <location evidence="1">Endomembrane system</location>
        <topology evidence="1">Multi-pass membrane protein</topology>
    </subcellularLocation>
    <subcellularLocation>
        <location evidence="2">Endoplasmic reticulum membrane</location>
    </subcellularLocation>
</comment>
<dbReference type="Proteomes" id="UP000229974">
    <property type="component" value="Unassembled WGS sequence"/>
</dbReference>
<protein>
    <recommendedName>
        <fullName evidence="12">Glycosyltransferase RgtA/B/C/D-like domain-containing protein</fullName>
    </recommendedName>
</protein>
<feature type="transmembrane region" description="Helical" evidence="9">
    <location>
        <begin position="305"/>
        <end position="323"/>
    </location>
</feature>
<evidence type="ECO:0000256" key="5">
    <source>
        <dbReference type="ARBA" id="ARBA00022692"/>
    </source>
</evidence>
<reference evidence="10 11" key="1">
    <citation type="journal article" date="2017" name="J. Antimicrob. Chemother.">
        <title>Characterization of the population structure, drug resistance mechanisms and plasmids of the community-associated Enterobacter cloacae complex in China.</title>
        <authorList>
            <person name="Zhou K."/>
            <person name="Yu W."/>
            <person name="Cao X."/>
            <person name="Shen P."/>
            <person name="Lu H."/>
            <person name="Luo Q."/>
            <person name="Rossen J.W.A."/>
            <person name="Xiao Y."/>
        </authorList>
    </citation>
    <scope>NUCLEOTIDE SEQUENCE [LARGE SCALE GENOMIC DNA]</scope>
    <source>
        <strain evidence="10 11">ECC904</strain>
    </source>
</reference>
<dbReference type="Pfam" id="PF03901">
    <property type="entry name" value="Glyco_transf_22"/>
    <property type="match status" value="1"/>
</dbReference>
<evidence type="ECO:0000313" key="10">
    <source>
        <dbReference type="EMBL" id="PJD89093.1"/>
    </source>
</evidence>
<gene>
    <name evidence="10" type="ORF">B9Q30_00830</name>
</gene>
<evidence type="ECO:0000256" key="7">
    <source>
        <dbReference type="ARBA" id="ARBA00022989"/>
    </source>
</evidence>
<dbReference type="GO" id="GO:0016757">
    <property type="term" value="F:glycosyltransferase activity"/>
    <property type="evidence" value="ECO:0007669"/>
    <property type="project" value="UniProtKB-KW"/>
</dbReference>
<name>A0A2J0Q4C7_9ENTR</name>
<feature type="transmembrane region" description="Helical" evidence="9">
    <location>
        <begin position="200"/>
        <end position="233"/>
    </location>
</feature>
<dbReference type="EMBL" id="NEEW01000001">
    <property type="protein sequence ID" value="PJD89093.1"/>
    <property type="molecule type" value="Genomic_DNA"/>
</dbReference>
<feature type="transmembrane region" description="Helical" evidence="9">
    <location>
        <begin position="358"/>
        <end position="377"/>
    </location>
</feature>
<dbReference type="InterPro" id="IPR005599">
    <property type="entry name" value="GPI_mannosylTrfase"/>
</dbReference>
<feature type="transmembrane region" description="Helical" evidence="9">
    <location>
        <begin position="332"/>
        <end position="352"/>
    </location>
</feature>
<keyword evidence="3" id="KW-0328">Glycosyltransferase</keyword>
<keyword evidence="6" id="KW-0256">Endoplasmic reticulum</keyword>
<evidence type="ECO:0000256" key="9">
    <source>
        <dbReference type="SAM" id="Phobius"/>
    </source>
</evidence>
<proteinExistence type="predicted"/>
<evidence type="ECO:0000256" key="3">
    <source>
        <dbReference type="ARBA" id="ARBA00022676"/>
    </source>
</evidence>
<keyword evidence="4" id="KW-0808">Transferase</keyword>
<feature type="transmembrane region" description="Helical" evidence="9">
    <location>
        <begin position="7"/>
        <end position="27"/>
    </location>
</feature>
<sequence length="491" mass="55992">MISGKRVIAAYAILIISMILLREYWLFMRQGLHVDESMSFILSAYNPYGFDKAFPDVLKLTGDQLRGAMWFNDVTISGMLGDIKILWVFNRDTPHSNLYYSLLRIWFTGTSSDKFYFTLLWAVQLNIVLSVASMLIFSHMAYQLSRSHLVTISSVIVAFICYETISNTIFARPYQLQETMTLAFLSMTMAYMRNVLPSTKFIICYSIVTAFTLLTGYFSVVYVFIVMLMVLIYAMFNCDKNYKDLALTCLKFALATSIVAYAIYPPYFFVGGSRQSEALSKSDSLHENMLKAVNTLYDIGTYHPYFWFAFGVFIICVVASFLWKKADMNKSFILIAVSSTMIWWLFVMTFAPYKVPRYVYPALPVLAFVYTTIMIIAERIHKALGIAVCVAIVSSSIVTYKAGKVDYSFSNNKPYCNVALSGETIYFISAPYRLNGLTDCLPDKQVTIVSNQDQFDKEMSKSGFDHIVSDKPLNEFTKVDSYGYFTVYSAR</sequence>
<keyword evidence="5 9" id="KW-0812">Transmembrane</keyword>
<feature type="transmembrane region" description="Helical" evidence="9">
    <location>
        <begin position="245"/>
        <end position="264"/>
    </location>
</feature>
<evidence type="ECO:0000256" key="2">
    <source>
        <dbReference type="ARBA" id="ARBA00004586"/>
    </source>
</evidence>